<gene>
    <name evidence="1" type="ORF">STRIP9103_06657</name>
</gene>
<keyword evidence="2" id="KW-1185">Reference proteome</keyword>
<protein>
    <submittedName>
        <fullName evidence="1">Uncharacterized protein</fullName>
    </submittedName>
</protein>
<organism evidence="1 2">
    <name type="scientific">Streptomyces ipomoeae 91-03</name>
    <dbReference type="NCBI Taxonomy" id="698759"/>
    <lineage>
        <taxon>Bacteria</taxon>
        <taxon>Bacillati</taxon>
        <taxon>Actinomycetota</taxon>
        <taxon>Actinomycetes</taxon>
        <taxon>Kitasatosporales</taxon>
        <taxon>Streptomycetaceae</taxon>
        <taxon>Streptomyces</taxon>
    </lineage>
</organism>
<dbReference type="AlphaFoldDB" id="L1L3N4"/>
<dbReference type="EMBL" id="AEJC01000148">
    <property type="protein sequence ID" value="EKX67532.1"/>
    <property type="molecule type" value="Genomic_DNA"/>
</dbReference>
<accession>L1L3N4</accession>
<sequence length="127" mass="13242">MGGQLPGGVGEFNRFSGSAVRRLSPAAQVMRIGHEEQVLVAGEHGVHRAELVGAPDRRPVPPRGARRVVAVDVDSLLVVAVRLAYAPRGDRGARCRRHAPARSGAWTHDGCTTVSAGPGSVGSLVIP</sequence>
<name>L1L3N4_9ACTN</name>
<comment type="caution">
    <text evidence="1">The sequence shown here is derived from an EMBL/GenBank/DDBJ whole genome shotgun (WGS) entry which is preliminary data.</text>
</comment>
<evidence type="ECO:0000313" key="2">
    <source>
        <dbReference type="Proteomes" id="UP000010411"/>
    </source>
</evidence>
<proteinExistence type="predicted"/>
<dbReference type="Proteomes" id="UP000010411">
    <property type="component" value="Unassembled WGS sequence"/>
</dbReference>
<dbReference type="PATRIC" id="fig|698759.3.peg.1912"/>
<evidence type="ECO:0000313" key="1">
    <source>
        <dbReference type="EMBL" id="EKX67532.1"/>
    </source>
</evidence>
<reference evidence="1 2" key="1">
    <citation type="submission" date="2012-11" db="EMBL/GenBank/DDBJ databases">
        <authorList>
            <person name="Huguet-Tapia J.C."/>
            <person name="Durkin A.S."/>
            <person name="Pettis G.S."/>
            <person name="Badger J.H."/>
        </authorList>
    </citation>
    <scope>NUCLEOTIDE SEQUENCE [LARGE SCALE GENOMIC DNA]</scope>
    <source>
        <strain evidence="1 2">91-03</strain>
    </source>
</reference>